<evidence type="ECO:0000256" key="5">
    <source>
        <dbReference type="ARBA" id="ARBA00039359"/>
    </source>
</evidence>
<comment type="function">
    <text evidence="4">Inhibits cell growth by regulating the TOR signaling pathway upstream of the TSC1-TSC2 complex and downstream of AKT1.</text>
</comment>
<dbReference type="InterPro" id="IPR012918">
    <property type="entry name" value="RTP801-like"/>
</dbReference>
<dbReference type="PANTHER" id="PTHR12478:SF17">
    <property type="entry name" value="DNA DAMAGE-INDUCIBLE TRANSCRIPT 4-LIKE PROTEIN"/>
    <property type="match status" value="1"/>
</dbReference>
<evidence type="ECO:0000256" key="4">
    <source>
        <dbReference type="ARBA" id="ARBA00037487"/>
    </source>
</evidence>
<dbReference type="STRING" id="240159.A0A4U5VVG4"/>
<protein>
    <recommendedName>
        <fullName evidence="5">DNA damage-inducible transcript 4-like protein</fullName>
    </recommendedName>
</protein>
<name>A0A4U5VVG4_COLLU</name>
<dbReference type="InterPro" id="IPR038281">
    <property type="entry name" value="RTP801-like_C_sf"/>
</dbReference>
<evidence type="ECO:0000313" key="8">
    <source>
        <dbReference type="Proteomes" id="UP000298787"/>
    </source>
</evidence>
<evidence type="ECO:0000256" key="6">
    <source>
        <dbReference type="SAM" id="SignalP"/>
    </source>
</evidence>
<evidence type="ECO:0000256" key="3">
    <source>
        <dbReference type="ARBA" id="ARBA00022490"/>
    </source>
</evidence>
<feature type="chain" id="PRO_5020673625" description="DNA damage-inducible transcript 4-like protein" evidence="6">
    <location>
        <begin position="17"/>
        <end position="229"/>
    </location>
</feature>
<sequence length="229" mass="25741">MWWIVLPVLLVGAAAAIVLKFKCKKIHNHTETIDNGTENASFQSRPESTKDGVMLLGVKSSGGEENELDFWDHCLAEPQRNADVTEDRTCQQLAKMFENCLSRAKKTTLHCSSVLVPEKLTRRIAREVLRLSSCEPCGLRGCVLYVHLELDKGCKRLDRIVYDATVVPTFELTLVFKQDGTAWPSLRDFLFMGTCFAPTFRHVLKLSPGFRLVKKKLYSSSAGTVVEEC</sequence>
<dbReference type="Pfam" id="PF07809">
    <property type="entry name" value="RTP801_C"/>
    <property type="match status" value="1"/>
</dbReference>
<gene>
    <name evidence="7" type="ORF">D9C73_027240</name>
</gene>
<evidence type="ECO:0000256" key="1">
    <source>
        <dbReference type="ARBA" id="ARBA00004496"/>
    </source>
</evidence>
<keyword evidence="8" id="KW-1185">Reference proteome</keyword>
<dbReference type="GO" id="GO:0009968">
    <property type="term" value="P:negative regulation of signal transduction"/>
    <property type="evidence" value="ECO:0007669"/>
    <property type="project" value="InterPro"/>
</dbReference>
<dbReference type="EMBL" id="CM014101">
    <property type="protein sequence ID" value="TKS92774.1"/>
    <property type="molecule type" value="Genomic_DNA"/>
</dbReference>
<dbReference type="PANTHER" id="PTHR12478">
    <property type="entry name" value="DNA-DAMAGE-INDUCIBLE TRANSCRIPT 4 PROTEIN DDIT4"/>
    <property type="match status" value="1"/>
</dbReference>
<keyword evidence="6" id="KW-0732">Signal</keyword>
<evidence type="ECO:0000256" key="2">
    <source>
        <dbReference type="ARBA" id="ARBA00010670"/>
    </source>
</evidence>
<keyword evidence="3" id="KW-0963">Cytoplasm</keyword>
<accession>A0A4U5VVG4</accession>
<organism evidence="7 8">
    <name type="scientific">Collichthys lucidus</name>
    <name type="common">Big head croaker</name>
    <name type="synonym">Sciaena lucida</name>
    <dbReference type="NCBI Taxonomy" id="240159"/>
    <lineage>
        <taxon>Eukaryota</taxon>
        <taxon>Metazoa</taxon>
        <taxon>Chordata</taxon>
        <taxon>Craniata</taxon>
        <taxon>Vertebrata</taxon>
        <taxon>Euteleostomi</taxon>
        <taxon>Actinopterygii</taxon>
        <taxon>Neopterygii</taxon>
        <taxon>Teleostei</taxon>
        <taxon>Neoteleostei</taxon>
        <taxon>Acanthomorphata</taxon>
        <taxon>Eupercaria</taxon>
        <taxon>Sciaenidae</taxon>
        <taxon>Collichthys</taxon>
    </lineage>
</organism>
<proteinExistence type="inferred from homology"/>
<reference evidence="7 8" key="1">
    <citation type="submission" date="2019-01" db="EMBL/GenBank/DDBJ databases">
        <title>Genome Assembly of Collichthys lucidus.</title>
        <authorList>
            <person name="Cai M."/>
            <person name="Xiao S."/>
        </authorList>
    </citation>
    <scope>NUCLEOTIDE SEQUENCE [LARGE SCALE GENOMIC DNA]</scope>
    <source>
        <strain evidence="7">JT15FE1705JMU</strain>
        <tissue evidence="7">Muscle</tissue>
    </source>
</reference>
<comment type="similarity">
    <text evidence="2">Belongs to the DDIT4 family.</text>
</comment>
<dbReference type="AlphaFoldDB" id="A0A4U5VVG4"/>
<dbReference type="GO" id="GO:0005737">
    <property type="term" value="C:cytoplasm"/>
    <property type="evidence" value="ECO:0007669"/>
    <property type="project" value="UniProtKB-SubCell"/>
</dbReference>
<feature type="signal peptide" evidence="6">
    <location>
        <begin position="1"/>
        <end position="16"/>
    </location>
</feature>
<dbReference type="Gene3D" id="3.90.470.40">
    <property type="entry name" value="RTP801-like"/>
    <property type="match status" value="1"/>
</dbReference>
<dbReference type="Proteomes" id="UP000298787">
    <property type="component" value="Chromosome 24"/>
</dbReference>
<comment type="subcellular location">
    <subcellularLocation>
        <location evidence="1">Cytoplasm</location>
    </subcellularLocation>
</comment>
<evidence type="ECO:0000313" key="7">
    <source>
        <dbReference type="EMBL" id="TKS92774.1"/>
    </source>
</evidence>